<dbReference type="SFLD" id="SFLDG01140">
    <property type="entry name" value="C2.B:_Phosphomannomutase_and_P"/>
    <property type="match status" value="1"/>
</dbReference>
<dbReference type="GO" id="GO:0005829">
    <property type="term" value="C:cytosol"/>
    <property type="evidence" value="ECO:0007669"/>
    <property type="project" value="TreeGrafter"/>
</dbReference>
<dbReference type="PROSITE" id="PS01229">
    <property type="entry name" value="COF_2"/>
    <property type="match status" value="1"/>
</dbReference>
<organism evidence="2 3">
    <name type="scientific">Bacillus salipaludis</name>
    <dbReference type="NCBI Taxonomy" id="2547811"/>
    <lineage>
        <taxon>Bacteria</taxon>
        <taxon>Bacillati</taxon>
        <taxon>Bacillota</taxon>
        <taxon>Bacilli</taxon>
        <taxon>Bacillales</taxon>
        <taxon>Bacillaceae</taxon>
        <taxon>Bacillus</taxon>
    </lineage>
</organism>
<dbReference type="Pfam" id="PF08282">
    <property type="entry name" value="Hydrolase_3"/>
    <property type="match status" value="2"/>
</dbReference>
<dbReference type="GO" id="GO:0016791">
    <property type="term" value="F:phosphatase activity"/>
    <property type="evidence" value="ECO:0007669"/>
    <property type="project" value="TreeGrafter"/>
</dbReference>
<dbReference type="Proteomes" id="UP001178888">
    <property type="component" value="Unassembled WGS sequence"/>
</dbReference>
<dbReference type="Gene3D" id="3.40.50.1000">
    <property type="entry name" value="HAD superfamily/HAD-like"/>
    <property type="match status" value="1"/>
</dbReference>
<evidence type="ECO:0000313" key="1">
    <source>
        <dbReference type="EMBL" id="MDQ6597382.1"/>
    </source>
</evidence>
<dbReference type="SUPFAM" id="SSF56784">
    <property type="entry name" value="HAD-like"/>
    <property type="match status" value="1"/>
</dbReference>
<dbReference type="PANTHER" id="PTHR10000:SF55">
    <property type="entry name" value="5-AMINO-6-(5-PHOSPHO-D-RIBITYLAMINO)URACIL PHOSPHATASE YCSE"/>
    <property type="match status" value="1"/>
</dbReference>
<dbReference type="GO" id="GO:0000287">
    <property type="term" value="F:magnesium ion binding"/>
    <property type="evidence" value="ECO:0007669"/>
    <property type="project" value="TreeGrafter"/>
</dbReference>
<comment type="caution">
    <text evidence="2">The sequence shown here is derived from an EMBL/GenBank/DDBJ whole genome shotgun (WGS) entry which is preliminary data.</text>
</comment>
<evidence type="ECO:0000313" key="4">
    <source>
        <dbReference type="Proteomes" id="UP001178888"/>
    </source>
</evidence>
<dbReference type="InterPro" id="IPR036412">
    <property type="entry name" value="HAD-like_sf"/>
</dbReference>
<dbReference type="EMBL" id="JAVGVR010000001">
    <property type="protein sequence ID" value="MDQ6597382.1"/>
    <property type="molecule type" value="Genomic_DNA"/>
</dbReference>
<accession>A0A4R5VVF7</accession>
<dbReference type="EMBL" id="SMYO01000003">
    <property type="protein sequence ID" value="TDK63188.1"/>
    <property type="molecule type" value="Genomic_DNA"/>
</dbReference>
<proteinExistence type="predicted"/>
<name>A0A4R5VVF7_9BACI</name>
<sequence length="251" mass="28450">MDNFINKPNIKLIALDMDGTLLNDKGEVSVGNREAIKEAQAKGIYVVLSTGRSLRTCREHADSLELTSFLVTVNGSEVWDEKRELVERNLMKADLIQWMWELSKQHNTKFWAISTERNWFNDMPEDLHSFEWLKFGFDIDDDEIREIINKELQSKGEFELSNSTLKNIEVNPLGINKAKGLKMVCERLGIDMENVMACGDSLNDIAMIKEAGLGVAMGNAQEIVKDTAEWVTAANNEDGVAKAIRKWALRK</sequence>
<evidence type="ECO:0000313" key="3">
    <source>
        <dbReference type="Proteomes" id="UP000295132"/>
    </source>
</evidence>
<dbReference type="EC" id="3.1.3.-" evidence="1"/>
<dbReference type="Proteomes" id="UP000295132">
    <property type="component" value="Unassembled WGS sequence"/>
</dbReference>
<dbReference type="SFLD" id="SFLDS00003">
    <property type="entry name" value="Haloacid_Dehalogenase"/>
    <property type="match status" value="1"/>
</dbReference>
<dbReference type="Gene3D" id="3.30.1240.10">
    <property type="match status" value="1"/>
</dbReference>
<evidence type="ECO:0000313" key="2">
    <source>
        <dbReference type="EMBL" id="TDK63188.1"/>
    </source>
</evidence>
<dbReference type="InterPro" id="IPR006379">
    <property type="entry name" value="HAD-SF_hydro_IIB"/>
</dbReference>
<keyword evidence="4" id="KW-1185">Reference proteome</keyword>
<gene>
    <name evidence="2" type="ORF">E2K98_06975</name>
    <name evidence="1" type="ORF">RCG21_13605</name>
</gene>
<keyword evidence="1" id="KW-0378">Hydrolase</keyword>
<reference evidence="1" key="2">
    <citation type="submission" date="2023-08" db="EMBL/GenBank/DDBJ databases">
        <title>Nitrogen cycling bacteria in agricultural field soils.</title>
        <authorList>
            <person name="Jang J."/>
        </authorList>
    </citation>
    <scope>NUCLEOTIDE SEQUENCE</scope>
    <source>
        <strain evidence="1">PS3-36</strain>
    </source>
</reference>
<dbReference type="InterPro" id="IPR023214">
    <property type="entry name" value="HAD_sf"/>
</dbReference>
<dbReference type="CDD" id="cd07516">
    <property type="entry name" value="HAD_Pase"/>
    <property type="match status" value="1"/>
</dbReference>
<dbReference type="PANTHER" id="PTHR10000">
    <property type="entry name" value="PHOSPHOSERINE PHOSPHATASE"/>
    <property type="match status" value="1"/>
</dbReference>
<protein>
    <submittedName>
        <fullName evidence="1">Cof-type HAD-IIB family hydrolase</fullName>
        <ecNumber evidence="1">3.1.3.-</ecNumber>
    </submittedName>
    <submittedName>
        <fullName evidence="2">HAD family phosphatase</fullName>
    </submittedName>
</protein>
<dbReference type="SFLD" id="SFLDG01144">
    <property type="entry name" value="C2.B.4:_PGP_Like"/>
    <property type="match status" value="1"/>
</dbReference>
<reference evidence="2 3" key="1">
    <citation type="submission" date="2019-03" db="EMBL/GenBank/DDBJ databases">
        <title>Bacillus niacini sp. nov. a Nicotinate-Metabolizing Mesophile Isolated from Soil.</title>
        <authorList>
            <person name="Zhang G."/>
        </authorList>
    </citation>
    <scope>NUCLEOTIDE SEQUENCE [LARGE SCALE GENOMIC DNA]</scope>
    <source>
        <strain evidence="2 3">WN066</strain>
    </source>
</reference>
<dbReference type="RefSeq" id="WP_133333530.1">
    <property type="nucleotide sequence ID" value="NZ_JAVGVR010000001.1"/>
</dbReference>
<dbReference type="AlphaFoldDB" id="A0A4R5VVF7"/>
<dbReference type="PROSITE" id="PS01228">
    <property type="entry name" value="COF_1"/>
    <property type="match status" value="1"/>
</dbReference>
<dbReference type="NCBIfam" id="TIGR01484">
    <property type="entry name" value="HAD-SF-IIB"/>
    <property type="match status" value="1"/>
</dbReference>